<dbReference type="GO" id="GO:0046982">
    <property type="term" value="F:protein heterodimerization activity"/>
    <property type="evidence" value="ECO:0007669"/>
    <property type="project" value="InterPro"/>
</dbReference>
<dbReference type="GO" id="GO:0005634">
    <property type="term" value="C:nucleus"/>
    <property type="evidence" value="ECO:0007669"/>
    <property type="project" value="UniProtKB-SubCell"/>
</dbReference>
<evidence type="ECO:0000256" key="2">
    <source>
        <dbReference type="ARBA" id="ARBA00023015"/>
    </source>
</evidence>
<dbReference type="InterPro" id="IPR009072">
    <property type="entry name" value="Histone-fold"/>
</dbReference>
<dbReference type="eggNOG" id="KOG3902">
    <property type="taxonomic scope" value="Eukaryota"/>
</dbReference>
<organism evidence="7 8">
    <name type="scientific">Spizellomyces punctatus (strain DAOM BR117)</name>
    <dbReference type="NCBI Taxonomy" id="645134"/>
    <lineage>
        <taxon>Eukaryota</taxon>
        <taxon>Fungi</taxon>
        <taxon>Fungi incertae sedis</taxon>
        <taxon>Chytridiomycota</taxon>
        <taxon>Chytridiomycota incertae sedis</taxon>
        <taxon>Chytridiomycetes</taxon>
        <taxon>Spizellomycetales</taxon>
        <taxon>Spizellomycetaceae</taxon>
        <taxon>Spizellomyces</taxon>
    </lineage>
</organism>
<evidence type="ECO:0000313" key="7">
    <source>
        <dbReference type="EMBL" id="KND01216.1"/>
    </source>
</evidence>
<keyword evidence="8" id="KW-1185">Reference proteome</keyword>
<reference evidence="7 8" key="1">
    <citation type="submission" date="2009-08" db="EMBL/GenBank/DDBJ databases">
        <title>The Genome Sequence of Spizellomyces punctatus strain DAOM BR117.</title>
        <authorList>
            <consortium name="The Broad Institute Genome Sequencing Platform"/>
            <person name="Russ C."/>
            <person name="Cuomo C."/>
            <person name="Shea T."/>
            <person name="Young S.K."/>
            <person name="Zeng Q."/>
            <person name="Koehrsen M."/>
            <person name="Haas B."/>
            <person name="Borodovsky M."/>
            <person name="Guigo R."/>
            <person name="Alvarado L."/>
            <person name="Berlin A."/>
            <person name="Bochicchio J."/>
            <person name="Borenstein D."/>
            <person name="Chapman S."/>
            <person name="Chen Z."/>
            <person name="Engels R."/>
            <person name="Freedman E."/>
            <person name="Gellesch M."/>
            <person name="Goldberg J."/>
            <person name="Griggs A."/>
            <person name="Gujja S."/>
            <person name="Heiman D."/>
            <person name="Hepburn T."/>
            <person name="Howarth C."/>
            <person name="Jen D."/>
            <person name="Larson L."/>
            <person name="Lewis B."/>
            <person name="Mehta T."/>
            <person name="Park D."/>
            <person name="Pearson M."/>
            <person name="Roberts A."/>
            <person name="Saif S."/>
            <person name="Shenoy N."/>
            <person name="Sisk P."/>
            <person name="Stolte C."/>
            <person name="Sykes S."/>
            <person name="Thomson T."/>
            <person name="Walk T."/>
            <person name="White J."/>
            <person name="Yandava C."/>
            <person name="Burger G."/>
            <person name="Gray M.W."/>
            <person name="Holland P.W.H."/>
            <person name="King N."/>
            <person name="Lang F.B.F."/>
            <person name="Roger A.J."/>
            <person name="Ruiz-Trillo I."/>
            <person name="Lander E."/>
            <person name="Nusbaum C."/>
        </authorList>
    </citation>
    <scope>NUCLEOTIDE SEQUENCE [LARGE SCALE GENOMIC DNA]</scope>
    <source>
        <strain evidence="7 8">DAOM BR117</strain>
    </source>
</reference>
<dbReference type="GO" id="GO:0001403">
    <property type="term" value="P:invasive growth in response to glucose limitation"/>
    <property type="evidence" value="ECO:0007669"/>
    <property type="project" value="EnsemblFungi"/>
</dbReference>
<comment type="subcellular location">
    <subcellularLocation>
        <location evidence="1">Nucleus</location>
    </subcellularLocation>
</comment>
<name>A0A0L0HIE9_SPIPD</name>
<dbReference type="Proteomes" id="UP000053201">
    <property type="component" value="Unassembled WGS sequence"/>
</dbReference>
<dbReference type="CDD" id="cd22926">
    <property type="entry name" value="HFD_SPT3"/>
    <property type="match status" value="1"/>
</dbReference>
<dbReference type="GO" id="GO:0046695">
    <property type="term" value="C:SLIK (SAGA-like) complex"/>
    <property type="evidence" value="ECO:0007669"/>
    <property type="project" value="EnsemblFungi"/>
</dbReference>
<dbReference type="InterPro" id="IPR003195">
    <property type="entry name" value="TFIID_TAF13"/>
</dbReference>
<dbReference type="InParanoid" id="A0A0L0HIE9"/>
<dbReference type="GO" id="GO:0003712">
    <property type="term" value="F:transcription coregulator activity"/>
    <property type="evidence" value="ECO:0007669"/>
    <property type="project" value="EnsemblFungi"/>
</dbReference>
<evidence type="ECO:0000313" key="8">
    <source>
        <dbReference type="Proteomes" id="UP000053201"/>
    </source>
</evidence>
<dbReference type="SUPFAM" id="SSF47113">
    <property type="entry name" value="Histone-fold"/>
    <property type="match status" value="2"/>
</dbReference>
<keyword evidence="5" id="KW-0539">Nucleus</keyword>
<dbReference type="GO" id="GO:0006325">
    <property type="term" value="P:chromatin organization"/>
    <property type="evidence" value="ECO:0007669"/>
    <property type="project" value="EnsemblFungi"/>
</dbReference>
<dbReference type="PANTHER" id="PTHR11380">
    <property type="entry name" value="TRANSCRIPTION INITIATION FACTOR TFIID/SUPT3-RELATED"/>
    <property type="match status" value="1"/>
</dbReference>
<gene>
    <name evidence="7" type="ORF">SPPG_04307</name>
</gene>
<keyword evidence="2" id="KW-0805">Transcription regulation</keyword>
<proteinExistence type="inferred from homology"/>
<dbReference type="FunCoup" id="A0A0L0HIE9">
    <property type="interactions" value="71"/>
</dbReference>
<dbReference type="RefSeq" id="XP_016609255.1">
    <property type="nucleotide sequence ID" value="XM_016752549.1"/>
</dbReference>
<dbReference type="GO" id="GO:0000124">
    <property type="term" value="C:SAGA complex"/>
    <property type="evidence" value="ECO:0007669"/>
    <property type="project" value="EnsemblFungi"/>
</dbReference>
<dbReference type="OrthoDB" id="66982at2759"/>
<dbReference type="GO" id="GO:0006357">
    <property type="term" value="P:regulation of transcription by RNA polymerase II"/>
    <property type="evidence" value="ECO:0007669"/>
    <property type="project" value="EnsemblFungi"/>
</dbReference>
<dbReference type="Gene3D" id="1.10.20.10">
    <property type="entry name" value="Histone, subunit A"/>
    <property type="match status" value="1"/>
</dbReference>
<evidence type="ECO:0000256" key="3">
    <source>
        <dbReference type="ARBA" id="ARBA00023159"/>
    </source>
</evidence>
<dbReference type="EMBL" id="KQ257455">
    <property type="protein sequence ID" value="KND01216.1"/>
    <property type="molecule type" value="Genomic_DNA"/>
</dbReference>
<dbReference type="GO" id="GO:0006366">
    <property type="term" value="P:transcription by RNA polymerase II"/>
    <property type="evidence" value="ECO:0007669"/>
    <property type="project" value="EnsemblFungi"/>
</dbReference>
<dbReference type="PANTHER" id="PTHR11380:SF16">
    <property type="entry name" value="TRANSCRIPTION INITIATION PROTEIN SPT3 HOMOLOG"/>
    <property type="match status" value="1"/>
</dbReference>
<dbReference type="GeneID" id="27687763"/>
<dbReference type="AlphaFoldDB" id="A0A0L0HIE9"/>
<evidence type="ECO:0000256" key="5">
    <source>
        <dbReference type="ARBA" id="ARBA00023242"/>
    </source>
</evidence>
<keyword evidence="4" id="KW-0804">Transcription</keyword>
<dbReference type="VEuPathDB" id="FungiDB:SPPG_04307"/>
<dbReference type="GO" id="GO:0005829">
    <property type="term" value="C:cytosol"/>
    <property type="evidence" value="ECO:0007669"/>
    <property type="project" value="EnsemblFungi"/>
</dbReference>
<keyword evidence="3" id="KW-0010">Activator</keyword>
<dbReference type="OMA" id="QFQIDAP"/>
<evidence type="ECO:0000256" key="6">
    <source>
        <dbReference type="ARBA" id="ARBA00061274"/>
    </source>
</evidence>
<dbReference type="Pfam" id="PF02269">
    <property type="entry name" value="TFIID-18kDa"/>
    <property type="match status" value="1"/>
</dbReference>
<evidence type="ECO:0000256" key="1">
    <source>
        <dbReference type="ARBA" id="ARBA00004123"/>
    </source>
</evidence>
<protein>
    <recommendedName>
        <fullName evidence="9">Transcription initiation protein SPT3</fullName>
    </recommendedName>
</protein>
<evidence type="ECO:0008006" key="9">
    <source>
        <dbReference type="Google" id="ProtNLM"/>
    </source>
</evidence>
<sequence>MSSKHSNHRQPLYQTEIQQMMYVFGEVTEPLEETTLLIEEIVRSQMIEIIVRAVQQAAKRNSRFLIAEDLIFLIRHDRQKVNTLRTFLTYKDAQKSAKKNPAPVEQIADDEGLDDSGGTGMVRKKIKFSWDIINHYSSVLEDDDDDIVDEDEQQAYEYQIARLKTADEVTRTMTKEEYMYYSECRQASFTYKKLARFRKWCEMGTYYENKPIAEVIDILGFLAYEMVSKLTETGLKIKKEWDERKMDEKEKAKRVQEKKNVGLFAKPTHEQKPLHPVHIHEAFRRLQKMSQPMSNFRGGLVRTNLALI</sequence>
<comment type="similarity">
    <text evidence="6">Belongs to the SPT3 family.</text>
</comment>
<evidence type="ECO:0000256" key="4">
    <source>
        <dbReference type="ARBA" id="ARBA00023163"/>
    </source>
</evidence>
<dbReference type="STRING" id="645134.A0A0L0HIE9"/>
<accession>A0A0L0HIE9</accession>
<dbReference type="GO" id="GO:0007124">
    <property type="term" value="P:pseudohyphal growth"/>
    <property type="evidence" value="ECO:0007669"/>
    <property type="project" value="EnsemblFungi"/>
</dbReference>
<dbReference type="FunFam" id="1.10.20.10:FF:000023">
    <property type="entry name" value="transcription initiation protein SPT3 homolog"/>
    <property type="match status" value="1"/>
</dbReference>